<dbReference type="EMBL" id="LXWF01000012">
    <property type="protein sequence ID" value="ORC20650.1"/>
    <property type="molecule type" value="Genomic_DNA"/>
</dbReference>
<sequence>MLAYTVANNTLVPTQLPDPLPGPGQVTIDVDMAGLGLIDALWTSGAMPSTPGFVPGLEVSGTVRALGEGVTGLSIGDVVAAALPGAGGFAEIACASAQLVAPLPPSLSRELAAVVPINTVTAHLALTTVARFTSGENLLVHAGVGGLGSQFAQVAHTLGAGRLDAVVGSSEKAERAHDFGYSSVYLRSDLATVPTDAYDIVVDPVGGEATTTAFRALRAGGRLIRVGNASQEGDVPLSSIAHWLENKSTVGFNVGGWLAAHPKDGAASLRWALEASARGDVRVDLTRIEGHGRLRELLTDLEQGRTTGKLAVRMRA</sequence>
<feature type="domain" description="Enoyl reductase (ER)" evidence="1">
    <location>
        <begin position="7"/>
        <end position="312"/>
    </location>
</feature>
<comment type="caution">
    <text evidence="2">The sequence shown here is derived from an EMBL/GenBank/DDBJ whole genome shotgun (WGS) entry which is preliminary data.</text>
</comment>
<dbReference type="InterPro" id="IPR013149">
    <property type="entry name" value="ADH-like_C"/>
</dbReference>
<evidence type="ECO:0000313" key="3">
    <source>
        <dbReference type="Proteomes" id="UP000192359"/>
    </source>
</evidence>
<dbReference type="GO" id="GO:0016491">
    <property type="term" value="F:oxidoreductase activity"/>
    <property type="evidence" value="ECO:0007669"/>
    <property type="project" value="InterPro"/>
</dbReference>
<dbReference type="Proteomes" id="UP000192359">
    <property type="component" value="Unassembled WGS sequence"/>
</dbReference>
<dbReference type="Pfam" id="PF08240">
    <property type="entry name" value="ADH_N"/>
    <property type="match status" value="1"/>
</dbReference>
<protein>
    <submittedName>
        <fullName evidence="2">Zn-dependent oxidoreductase</fullName>
    </submittedName>
</protein>
<accession>A0A1Y1RRC7</accession>
<dbReference type="AlphaFoldDB" id="A0A1Y1RRC7"/>
<proteinExistence type="predicted"/>
<organism evidence="2 3">
    <name type="scientific">Rothia nasimurium</name>
    <dbReference type="NCBI Taxonomy" id="85336"/>
    <lineage>
        <taxon>Bacteria</taxon>
        <taxon>Bacillati</taxon>
        <taxon>Actinomycetota</taxon>
        <taxon>Actinomycetes</taxon>
        <taxon>Micrococcales</taxon>
        <taxon>Micrococcaceae</taxon>
        <taxon>Rothia</taxon>
    </lineage>
</organism>
<reference evidence="2 3" key="1">
    <citation type="submission" date="2016-05" db="EMBL/GenBank/DDBJ databases">
        <title>Draft genome sequence of a porcine commensal Rothia nasimurium.</title>
        <authorList>
            <person name="Gaiser R.A."/>
            <person name="Van Baarlen P."/>
            <person name="Wells J.M."/>
        </authorList>
    </citation>
    <scope>NUCLEOTIDE SEQUENCE [LARGE SCALE GENOMIC DNA]</scope>
    <source>
        <strain evidence="2 3">PT-32</strain>
    </source>
</reference>
<dbReference type="InterPro" id="IPR013154">
    <property type="entry name" value="ADH-like_N"/>
</dbReference>
<dbReference type="RefSeq" id="WP_083091442.1">
    <property type="nucleotide sequence ID" value="NZ_LXWF01000012.1"/>
</dbReference>
<gene>
    <name evidence="2" type="ORF">A7979_11035</name>
</gene>
<keyword evidence="3" id="KW-1185">Reference proteome</keyword>
<dbReference type="SUPFAM" id="SSF50129">
    <property type="entry name" value="GroES-like"/>
    <property type="match status" value="1"/>
</dbReference>
<evidence type="ECO:0000259" key="1">
    <source>
        <dbReference type="SMART" id="SM00829"/>
    </source>
</evidence>
<dbReference type="Gene3D" id="3.90.180.10">
    <property type="entry name" value="Medium-chain alcohol dehydrogenases, catalytic domain"/>
    <property type="match status" value="1"/>
</dbReference>
<dbReference type="InterPro" id="IPR051397">
    <property type="entry name" value="Zn-ADH-like_protein"/>
</dbReference>
<dbReference type="InterPro" id="IPR036291">
    <property type="entry name" value="NAD(P)-bd_dom_sf"/>
</dbReference>
<dbReference type="Pfam" id="PF00107">
    <property type="entry name" value="ADH_zinc_N"/>
    <property type="match status" value="1"/>
</dbReference>
<dbReference type="SMART" id="SM00829">
    <property type="entry name" value="PKS_ER"/>
    <property type="match status" value="1"/>
</dbReference>
<dbReference type="PANTHER" id="PTHR43677">
    <property type="entry name" value="SHORT-CHAIN DEHYDROGENASE/REDUCTASE"/>
    <property type="match status" value="1"/>
</dbReference>
<dbReference type="Gene3D" id="3.40.50.720">
    <property type="entry name" value="NAD(P)-binding Rossmann-like Domain"/>
    <property type="match status" value="1"/>
</dbReference>
<evidence type="ECO:0000313" key="2">
    <source>
        <dbReference type="EMBL" id="ORC20650.1"/>
    </source>
</evidence>
<dbReference type="PANTHER" id="PTHR43677:SF4">
    <property type="entry name" value="QUINONE OXIDOREDUCTASE-LIKE PROTEIN 2"/>
    <property type="match status" value="1"/>
</dbReference>
<name>A0A1Y1RRC7_9MICC</name>
<dbReference type="InterPro" id="IPR011032">
    <property type="entry name" value="GroES-like_sf"/>
</dbReference>
<dbReference type="InterPro" id="IPR020843">
    <property type="entry name" value="ER"/>
</dbReference>
<dbReference type="SUPFAM" id="SSF51735">
    <property type="entry name" value="NAD(P)-binding Rossmann-fold domains"/>
    <property type="match status" value="1"/>
</dbReference>
<dbReference type="OrthoDB" id="3175656at2"/>